<name>A0A447D1U9_9BRAD</name>
<dbReference type="InterPro" id="IPR014710">
    <property type="entry name" value="RmlC-like_jellyroll"/>
</dbReference>
<protein>
    <submittedName>
        <fullName evidence="7">Nitrogen fixation regulation protein FixK</fullName>
    </submittedName>
</protein>
<dbReference type="CDD" id="cd00092">
    <property type="entry name" value="HTH_CRP"/>
    <property type="match status" value="1"/>
</dbReference>
<evidence type="ECO:0000313" key="7">
    <source>
        <dbReference type="EMBL" id="VCU11511.1"/>
    </source>
</evidence>
<dbReference type="GO" id="GO:0003700">
    <property type="term" value="F:DNA-binding transcription factor activity"/>
    <property type="evidence" value="ECO:0007669"/>
    <property type="project" value="InterPro"/>
</dbReference>
<dbReference type="SUPFAM" id="SSF46785">
    <property type="entry name" value="Winged helix' DNA-binding domain"/>
    <property type="match status" value="1"/>
</dbReference>
<dbReference type="SMART" id="SM00419">
    <property type="entry name" value="HTH_CRP"/>
    <property type="match status" value="1"/>
</dbReference>
<evidence type="ECO:0000259" key="5">
    <source>
        <dbReference type="PROSITE" id="PS50042"/>
    </source>
</evidence>
<dbReference type="EMBL" id="UWOC01000214">
    <property type="protein sequence ID" value="VCU11511.1"/>
    <property type="molecule type" value="Genomic_DNA"/>
</dbReference>
<keyword evidence="2" id="KW-0238">DNA-binding</keyword>
<gene>
    <name evidence="7" type="primary">fixK_2</name>
    <name evidence="7" type="ORF">RHODGE_RHODGE_04991</name>
</gene>
<dbReference type="InterPro" id="IPR050397">
    <property type="entry name" value="Env_Response_Regulators"/>
</dbReference>
<dbReference type="GO" id="GO:0003677">
    <property type="term" value="F:DNA binding"/>
    <property type="evidence" value="ECO:0007669"/>
    <property type="project" value="UniProtKB-KW"/>
</dbReference>
<evidence type="ECO:0000313" key="8">
    <source>
        <dbReference type="Proteomes" id="UP000289200"/>
    </source>
</evidence>
<dbReference type="PROSITE" id="PS50042">
    <property type="entry name" value="CNMP_BINDING_3"/>
    <property type="match status" value="1"/>
</dbReference>
<dbReference type="SMART" id="SM00100">
    <property type="entry name" value="cNMP"/>
    <property type="match status" value="1"/>
</dbReference>
<dbReference type="RefSeq" id="WP_207211627.1">
    <property type="nucleotide sequence ID" value="NZ_NPEW01000144.1"/>
</dbReference>
<dbReference type="InterPro" id="IPR036390">
    <property type="entry name" value="WH_DNA-bd_sf"/>
</dbReference>
<dbReference type="Pfam" id="PF13545">
    <property type="entry name" value="HTH_Crp_2"/>
    <property type="match status" value="1"/>
</dbReference>
<dbReference type="Pfam" id="PF00027">
    <property type="entry name" value="cNMP_binding"/>
    <property type="match status" value="1"/>
</dbReference>
<evidence type="ECO:0000256" key="2">
    <source>
        <dbReference type="ARBA" id="ARBA00023125"/>
    </source>
</evidence>
<dbReference type="AlphaFoldDB" id="A0A447D1U9"/>
<dbReference type="PROSITE" id="PS51063">
    <property type="entry name" value="HTH_CRP_2"/>
    <property type="match status" value="1"/>
</dbReference>
<evidence type="ECO:0000256" key="3">
    <source>
        <dbReference type="ARBA" id="ARBA00023163"/>
    </source>
</evidence>
<evidence type="ECO:0000259" key="6">
    <source>
        <dbReference type="PROSITE" id="PS51063"/>
    </source>
</evidence>
<dbReference type="Proteomes" id="UP000289200">
    <property type="component" value="Unassembled WGS sequence"/>
</dbReference>
<dbReference type="InterPro" id="IPR000595">
    <property type="entry name" value="cNMP-bd_dom"/>
</dbReference>
<feature type="domain" description="Cyclic nucleotide-binding" evidence="5">
    <location>
        <begin position="51"/>
        <end position="115"/>
    </location>
</feature>
<dbReference type="InterPro" id="IPR036388">
    <property type="entry name" value="WH-like_DNA-bd_sf"/>
</dbReference>
<dbReference type="PRINTS" id="PR00034">
    <property type="entry name" value="HTHCRP"/>
</dbReference>
<sequence length="242" mass="26708">MKPAIAQRSFTVAVESPCRLPTSHRPAAVQTSHRRDEEPQGQRQRVGQHAHIFREGDRADRLYQLVDGAVMLYKLLPDGRRQVVELLSAGDVFGLSALPVYDCSSETLVASNVIAYERAAVEQSPELLRRLSAHVHAQLCALHEHAVLLGRKSALERVATFVMHCVPGRGGFDCAGPRCGGDSAVVRLGMTRQEIADYLGLTLETVSRAFSELRRRGIIAIDKQEEVRVHDVCRICQLTGAH</sequence>
<dbReference type="Gene3D" id="1.10.10.10">
    <property type="entry name" value="Winged helix-like DNA-binding domain superfamily/Winged helix DNA-binding domain"/>
    <property type="match status" value="1"/>
</dbReference>
<evidence type="ECO:0000256" key="4">
    <source>
        <dbReference type="SAM" id="MobiDB-lite"/>
    </source>
</evidence>
<feature type="region of interest" description="Disordered" evidence="4">
    <location>
        <begin position="21"/>
        <end position="48"/>
    </location>
</feature>
<dbReference type="CDD" id="cd00038">
    <property type="entry name" value="CAP_ED"/>
    <property type="match status" value="1"/>
</dbReference>
<proteinExistence type="predicted"/>
<evidence type="ECO:0000256" key="1">
    <source>
        <dbReference type="ARBA" id="ARBA00023015"/>
    </source>
</evidence>
<keyword evidence="1" id="KW-0805">Transcription regulation</keyword>
<dbReference type="PANTHER" id="PTHR24567:SF75">
    <property type="entry name" value="FUMARATE AND NITRATE REDUCTION REGULATORY PROTEIN"/>
    <property type="match status" value="1"/>
</dbReference>
<dbReference type="PANTHER" id="PTHR24567">
    <property type="entry name" value="CRP FAMILY TRANSCRIPTIONAL REGULATORY PROTEIN"/>
    <property type="match status" value="1"/>
</dbReference>
<dbReference type="InterPro" id="IPR012318">
    <property type="entry name" value="HTH_CRP"/>
</dbReference>
<accession>A0A447D1U9</accession>
<dbReference type="InterPro" id="IPR018335">
    <property type="entry name" value="Tscrpt_reg_HTH_Crp-type_CS"/>
</dbReference>
<comment type="caution">
    <text evidence="7">The sequence shown here is derived from an EMBL/GenBank/DDBJ whole genome shotgun (WGS) entry which is preliminary data.</text>
</comment>
<dbReference type="SUPFAM" id="SSF51206">
    <property type="entry name" value="cAMP-binding domain-like"/>
    <property type="match status" value="1"/>
</dbReference>
<organism evidence="7 8">
    <name type="scientific">Rhodoplanes serenus</name>
    <dbReference type="NCBI Taxonomy" id="200615"/>
    <lineage>
        <taxon>Bacteria</taxon>
        <taxon>Pseudomonadati</taxon>
        <taxon>Pseudomonadota</taxon>
        <taxon>Alphaproteobacteria</taxon>
        <taxon>Hyphomicrobiales</taxon>
        <taxon>Nitrobacteraceae</taxon>
        <taxon>Rhodoplanes</taxon>
    </lineage>
</organism>
<dbReference type="GO" id="GO:0005829">
    <property type="term" value="C:cytosol"/>
    <property type="evidence" value="ECO:0007669"/>
    <property type="project" value="TreeGrafter"/>
</dbReference>
<keyword evidence="3" id="KW-0804">Transcription</keyword>
<dbReference type="Gene3D" id="2.60.120.10">
    <property type="entry name" value="Jelly Rolls"/>
    <property type="match status" value="1"/>
</dbReference>
<feature type="domain" description="HTH crp-type" evidence="6">
    <location>
        <begin position="152"/>
        <end position="233"/>
    </location>
</feature>
<dbReference type="PROSITE" id="PS00042">
    <property type="entry name" value="HTH_CRP_1"/>
    <property type="match status" value="1"/>
</dbReference>
<dbReference type="InterPro" id="IPR018490">
    <property type="entry name" value="cNMP-bd_dom_sf"/>
</dbReference>
<reference evidence="8" key="1">
    <citation type="submission" date="2018-10" db="EMBL/GenBank/DDBJ databases">
        <authorList>
            <person name="Peiro R."/>
            <person name="Begona"/>
            <person name="Cbmso G."/>
            <person name="Lopez M."/>
            <person name="Gonzalez S."/>
            <person name="Sacristan E."/>
            <person name="Castillo E."/>
        </authorList>
    </citation>
    <scope>NUCLEOTIDE SEQUENCE [LARGE SCALE GENOMIC DNA]</scope>
</reference>
<keyword evidence="8" id="KW-1185">Reference proteome</keyword>